<protein>
    <recommendedName>
        <fullName evidence="4">YcxB-like protein domain-containing protein</fullName>
    </recommendedName>
</protein>
<accession>A0A5C6F2R8</accession>
<dbReference type="OrthoDB" id="273687at2"/>
<dbReference type="AlphaFoldDB" id="A0A5C6F2R8"/>
<feature type="transmembrane region" description="Helical" evidence="1">
    <location>
        <begin position="51"/>
        <end position="69"/>
    </location>
</feature>
<dbReference type="EMBL" id="SJPW01000004">
    <property type="protein sequence ID" value="TWU54677.1"/>
    <property type="molecule type" value="Genomic_DNA"/>
</dbReference>
<keyword evidence="3" id="KW-1185">Reference proteome</keyword>
<organism evidence="2 3">
    <name type="scientific">Rubripirellula tenax</name>
    <dbReference type="NCBI Taxonomy" id="2528015"/>
    <lineage>
        <taxon>Bacteria</taxon>
        <taxon>Pseudomonadati</taxon>
        <taxon>Planctomycetota</taxon>
        <taxon>Planctomycetia</taxon>
        <taxon>Pirellulales</taxon>
        <taxon>Pirellulaceae</taxon>
        <taxon>Rubripirellula</taxon>
    </lineage>
</organism>
<keyword evidence="1" id="KW-0472">Membrane</keyword>
<keyword evidence="1" id="KW-1133">Transmembrane helix</keyword>
<feature type="transmembrane region" description="Helical" evidence="1">
    <location>
        <begin position="75"/>
        <end position="96"/>
    </location>
</feature>
<comment type="caution">
    <text evidence="2">The sequence shown here is derived from an EMBL/GenBank/DDBJ whole genome shotgun (WGS) entry which is preliminary data.</text>
</comment>
<evidence type="ECO:0000313" key="3">
    <source>
        <dbReference type="Proteomes" id="UP000318288"/>
    </source>
</evidence>
<evidence type="ECO:0000256" key="1">
    <source>
        <dbReference type="SAM" id="Phobius"/>
    </source>
</evidence>
<dbReference type="RefSeq" id="WP_146458855.1">
    <property type="nucleotide sequence ID" value="NZ_SJPW01000004.1"/>
</dbReference>
<proteinExistence type="predicted"/>
<gene>
    <name evidence="2" type="ORF">Poly51_33960</name>
</gene>
<reference evidence="2 3" key="1">
    <citation type="submission" date="2019-02" db="EMBL/GenBank/DDBJ databases">
        <title>Deep-cultivation of Planctomycetes and their phenomic and genomic characterization uncovers novel biology.</title>
        <authorList>
            <person name="Wiegand S."/>
            <person name="Jogler M."/>
            <person name="Boedeker C."/>
            <person name="Pinto D."/>
            <person name="Vollmers J."/>
            <person name="Rivas-Marin E."/>
            <person name="Kohn T."/>
            <person name="Peeters S.H."/>
            <person name="Heuer A."/>
            <person name="Rast P."/>
            <person name="Oberbeckmann S."/>
            <person name="Bunk B."/>
            <person name="Jeske O."/>
            <person name="Meyerdierks A."/>
            <person name="Storesund J.E."/>
            <person name="Kallscheuer N."/>
            <person name="Luecker S."/>
            <person name="Lage O.M."/>
            <person name="Pohl T."/>
            <person name="Merkel B.J."/>
            <person name="Hornburger P."/>
            <person name="Mueller R.-W."/>
            <person name="Bruemmer F."/>
            <person name="Labrenz M."/>
            <person name="Spormann A.M."/>
            <person name="Op Den Camp H."/>
            <person name="Overmann J."/>
            <person name="Amann R."/>
            <person name="Jetten M.S.M."/>
            <person name="Mascher T."/>
            <person name="Medema M.H."/>
            <person name="Devos D.P."/>
            <person name="Kaster A.-K."/>
            <person name="Ovreas L."/>
            <person name="Rohde M."/>
            <person name="Galperin M.Y."/>
            <person name="Jogler C."/>
        </authorList>
    </citation>
    <scope>NUCLEOTIDE SEQUENCE [LARGE SCALE GENOMIC DNA]</scope>
    <source>
        <strain evidence="2 3">Poly51</strain>
    </source>
</reference>
<sequence>MQVNVNPYQPARGVSDALADDASSHVSLRLTKSVIRKAEDQYLLRLHMMRLSIGSIAMIFASLILVATMASQGLIMFLIGVFASLAGSTLGYLALVHHSKVRVRKRIFEFGLVAGADCEVRSNKDQLTLISPAGEFHWPNSVVKVHASGSGLLACPEAMMFVYVPKQSQFHDESYKNFRKRVVARSAR</sequence>
<evidence type="ECO:0000313" key="2">
    <source>
        <dbReference type="EMBL" id="TWU54677.1"/>
    </source>
</evidence>
<name>A0A5C6F2R8_9BACT</name>
<keyword evidence="1" id="KW-0812">Transmembrane</keyword>
<evidence type="ECO:0008006" key="4">
    <source>
        <dbReference type="Google" id="ProtNLM"/>
    </source>
</evidence>
<dbReference type="Proteomes" id="UP000318288">
    <property type="component" value="Unassembled WGS sequence"/>
</dbReference>